<evidence type="ECO:0000313" key="2">
    <source>
        <dbReference type="Proteomes" id="UP000054538"/>
    </source>
</evidence>
<dbReference type="AlphaFoldDB" id="A0A0D0E789"/>
<protein>
    <submittedName>
        <fullName evidence="1">Uncharacterized protein</fullName>
    </submittedName>
</protein>
<accession>A0A0D0E789</accession>
<proteinExistence type="predicted"/>
<organism evidence="1 2">
    <name type="scientific">Paxillus rubicundulus Ve08.2h10</name>
    <dbReference type="NCBI Taxonomy" id="930991"/>
    <lineage>
        <taxon>Eukaryota</taxon>
        <taxon>Fungi</taxon>
        <taxon>Dikarya</taxon>
        <taxon>Basidiomycota</taxon>
        <taxon>Agaricomycotina</taxon>
        <taxon>Agaricomycetes</taxon>
        <taxon>Agaricomycetidae</taxon>
        <taxon>Boletales</taxon>
        <taxon>Paxilineae</taxon>
        <taxon>Paxillaceae</taxon>
        <taxon>Paxillus</taxon>
    </lineage>
</organism>
<keyword evidence="2" id="KW-1185">Reference proteome</keyword>
<dbReference type="InParanoid" id="A0A0D0E789"/>
<dbReference type="Proteomes" id="UP000054538">
    <property type="component" value="Unassembled WGS sequence"/>
</dbReference>
<evidence type="ECO:0000313" key="1">
    <source>
        <dbReference type="EMBL" id="KIK97474.1"/>
    </source>
</evidence>
<gene>
    <name evidence="1" type="ORF">PAXRUDRAFT_824906</name>
</gene>
<reference evidence="2" key="2">
    <citation type="submission" date="2015-01" db="EMBL/GenBank/DDBJ databases">
        <title>Evolutionary Origins and Diversification of the Mycorrhizal Mutualists.</title>
        <authorList>
            <consortium name="DOE Joint Genome Institute"/>
            <consortium name="Mycorrhizal Genomics Consortium"/>
            <person name="Kohler A."/>
            <person name="Kuo A."/>
            <person name="Nagy L.G."/>
            <person name="Floudas D."/>
            <person name="Copeland A."/>
            <person name="Barry K.W."/>
            <person name="Cichocki N."/>
            <person name="Veneault-Fourrey C."/>
            <person name="LaButti K."/>
            <person name="Lindquist E.A."/>
            <person name="Lipzen A."/>
            <person name="Lundell T."/>
            <person name="Morin E."/>
            <person name="Murat C."/>
            <person name="Riley R."/>
            <person name="Ohm R."/>
            <person name="Sun H."/>
            <person name="Tunlid A."/>
            <person name="Henrissat B."/>
            <person name="Grigoriev I.V."/>
            <person name="Hibbett D.S."/>
            <person name="Martin F."/>
        </authorList>
    </citation>
    <scope>NUCLEOTIDE SEQUENCE [LARGE SCALE GENOMIC DNA]</scope>
    <source>
        <strain evidence="2">Ve08.2h10</strain>
    </source>
</reference>
<dbReference type="HOGENOM" id="CLU_2097592_0_0_1"/>
<reference evidence="1 2" key="1">
    <citation type="submission" date="2014-04" db="EMBL/GenBank/DDBJ databases">
        <authorList>
            <consortium name="DOE Joint Genome Institute"/>
            <person name="Kuo A."/>
            <person name="Kohler A."/>
            <person name="Jargeat P."/>
            <person name="Nagy L.G."/>
            <person name="Floudas D."/>
            <person name="Copeland A."/>
            <person name="Barry K.W."/>
            <person name="Cichocki N."/>
            <person name="Veneault-Fourrey C."/>
            <person name="LaButti K."/>
            <person name="Lindquist E.A."/>
            <person name="Lipzen A."/>
            <person name="Lundell T."/>
            <person name="Morin E."/>
            <person name="Murat C."/>
            <person name="Sun H."/>
            <person name="Tunlid A."/>
            <person name="Henrissat B."/>
            <person name="Grigoriev I.V."/>
            <person name="Hibbett D.S."/>
            <person name="Martin F."/>
            <person name="Nordberg H.P."/>
            <person name="Cantor M.N."/>
            <person name="Hua S.X."/>
        </authorList>
    </citation>
    <scope>NUCLEOTIDE SEQUENCE [LARGE SCALE GENOMIC DNA]</scope>
    <source>
        <strain evidence="1 2">Ve08.2h10</strain>
    </source>
</reference>
<sequence length="116" mass="12867">MERGGQIRRLPQAFRCTLEHTFRIAGGAGSPFDPSEMYNTDLVPAVIHSFDCIAVVHPIASVAPLPQRNDSVDVRVVDCMVIGIRKERFPVTPLTVEERVKSRLKHSGTQSAWKLG</sequence>
<name>A0A0D0E789_9AGAM</name>
<dbReference type="EMBL" id="KN824934">
    <property type="protein sequence ID" value="KIK97474.1"/>
    <property type="molecule type" value="Genomic_DNA"/>
</dbReference>